<dbReference type="EMBL" id="FRBY01000005">
    <property type="protein sequence ID" value="SHM58415.1"/>
    <property type="molecule type" value="Genomic_DNA"/>
</dbReference>
<comment type="cofactor">
    <cofactor evidence="2">
        <name>Mn(2+)</name>
        <dbReference type="ChEBI" id="CHEBI:29035"/>
    </cofactor>
</comment>
<dbReference type="InterPro" id="IPR000994">
    <property type="entry name" value="Pept_M24"/>
</dbReference>
<evidence type="ECO:0000313" key="10">
    <source>
        <dbReference type="Proteomes" id="UP000184121"/>
    </source>
</evidence>
<name>A0A1M7JZN1_9FLAO</name>
<dbReference type="RefSeq" id="WP_072974568.1">
    <property type="nucleotide sequence ID" value="NZ_FRBY01000005.1"/>
</dbReference>
<evidence type="ECO:0000256" key="5">
    <source>
        <dbReference type="ARBA" id="ARBA00022723"/>
    </source>
</evidence>
<dbReference type="SUPFAM" id="SSF55920">
    <property type="entry name" value="Creatinase/aminopeptidase"/>
    <property type="match status" value="1"/>
</dbReference>
<dbReference type="EC" id="3.4.11.9" evidence="4"/>
<dbReference type="InterPro" id="IPR052433">
    <property type="entry name" value="X-Pro_dipept-like"/>
</dbReference>
<comment type="catalytic activity">
    <reaction evidence="1">
        <text>Release of any N-terminal amino acid, including proline, that is linked to proline, even from a dipeptide or tripeptide.</text>
        <dbReference type="EC" id="3.4.11.9"/>
    </reaction>
</comment>
<protein>
    <recommendedName>
        <fullName evidence="4">Xaa-Pro aminopeptidase</fullName>
        <ecNumber evidence="4">3.4.11.9</ecNumber>
    </recommendedName>
</protein>
<keyword evidence="9" id="KW-0645">Protease</keyword>
<keyword evidence="7" id="KW-0464">Manganese</keyword>
<dbReference type="OrthoDB" id="9806388at2"/>
<evidence type="ECO:0000256" key="3">
    <source>
        <dbReference type="ARBA" id="ARBA00008766"/>
    </source>
</evidence>
<gene>
    <name evidence="9" type="ORF">SAMN05444366_3574</name>
</gene>
<dbReference type="Pfam" id="PF00557">
    <property type="entry name" value="Peptidase_M24"/>
    <property type="match status" value="1"/>
</dbReference>
<dbReference type="SUPFAM" id="SSF53092">
    <property type="entry name" value="Creatinase/prolidase N-terminal domain"/>
    <property type="match status" value="1"/>
</dbReference>
<dbReference type="GO" id="GO:0006508">
    <property type="term" value="P:proteolysis"/>
    <property type="evidence" value="ECO:0007669"/>
    <property type="project" value="TreeGrafter"/>
</dbReference>
<dbReference type="GO" id="GO:0030145">
    <property type="term" value="F:manganese ion binding"/>
    <property type="evidence" value="ECO:0007669"/>
    <property type="project" value="InterPro"/>
</dbReference>
<evidence type="ECO:0000256" key="6">
    <source>
        <dbReference type="ARBA" id="ARBA00022801"/>
    </source>
</evidence>
<evidence type="ECO:0000313" key="9">
    <source>
        <dbReference type="EMBL" id="SHM58415.1"/>
    </source>
</evidence>
<evidence type="ECO:0000256" key="1">
    <source>
        <dbReference type="ARBA" id="ARBA00001424"/>
    </source>
</evidence>
<evidence type="ECO:0000256" key="7">
    <source>
        <dbReference type="ARBA" id="ARBA00023211"/>
    </source>
</evidence>
<dbReference type="InterPro" id="IPR007865">
    <property type="entry name" value="Aminopep_P_N"/>
</dbReference>
<reference evidence="10" key="1">
    <citation type="submission" date="2016-11" db="EMBL/GenBank/DDBJ databases">
        <authorList>
            <person name="Varghese N."/>
            <person name="Submissions S."/>
        </authorList>
    </citation>
    <scope>NUCLEOTIDE SEQUENCE [LARGE SCALE GENOMIC DNA]</scope>
    <source>
        <strain evidence="10">DSM 1811</strain>
    </source>
</reference>
<dbReference type="InterPro" id="IPR036005">
    <property type="entry name" value="Creatinase/aminopeptidase-like"/>
</dbReference>
<dbReference type="Pfam" id="PF05195">
    <property type="entry name" value="AMP_N"/>
    <property type="match status" value="1"/>
</dbReference>
<keyword evidence="9" id="KW-0031">Aminopeptidase</keyword>
<evidence type="ECO:0000256" key="4">
    <source>
        <dbReference type="ARBA" id="ARBA00012574"/>
    </source>
</evidence>
<sequence>MRYDSIPVSLFENNRKRFVEKLQNNSLAILTSNDVMPNNADDVMGFAQNNDLFYLCGIEQDETILVLYPDAFKEENQAILFVKEVSEHTLIWDGDFLTKEKVSAISGIKNVKWIHEFEKNIQLFAFEADKIYLGHNEHIKRVTTEMNTRQDRMIQWCKQKYPLHQYDRVAKITRELRPIKSDEEVALIRKAVSISVKGFKSLLKAVKPDVKEYELEAELAYQYIKNGGNRHAFKPIIASGKNACALHYNTNDSVCKEGEMILIDFGVCYANYNSDTTRCVPVNGKFSARQKEVYESVLHCLKEGSKFLKPGILSKDYELQMAKLIEAELIKLRLISPEEIANQDPQNPAYKKYFMHGTAHHLGLDVHDVGLYSRPFEKGMVLTCEPGIYIREEGIGCRLENDYLLTEDGNINLSEEMPIEIKDIEHLLNNK</sequence>
<organism evidence="9 10">
    <name type="scientific">Flavobacterium saccharophilum</name>
    <dbReference type="NCBI Taxonomy" id="29534"/>
    <lineage>
        <taxon>Bacteria</taxon>
        <taxon>Pseudomonadati</taxon>
        <taxon>Bacteroidota</taxon>
        <taxon>Flavobacteriia</taxon>
        <taxon>Flavobacteriales</taxon>
        <taxon>Flavobacteriaceae</taxon>
        <taxon>Flavobacterium</taxon>
    </lineage>
</organism>
<dbReference type="GO" id="GO:0070006">
    <property type="term" value="F:metalloaminopeptidase activity"/>
    <property type="evidence" value="ECO:0007669"/>
    <property type="project" value="InterPro"/>
</dbReference>
<dbReference type="PANTHER" id="PTHR43226:SF4">
    <property type="entry name" value="XAA-PRO AMINOPEPTIDASE 3"/>
    <property type="match status" value="1"/>
</dbReference>
<keyword evidence="6" id="KW-0378">Hydrolase</keyword>
<dbReference type="PANTHER" id="PTHR43226">
    <property type="entry name" value="XAA-PRO AMINOPEPTIDASE 3"/>
    <property type="match status" value="1"/>
</dbReference>
<proteinExistence type="inferred from homology"/>
<dbReference type="Gene3D" id="3.90.230.10">
    <property type="entry name" value="Creatinase/methionine aminopeptidase superfamily"/>
    <property type="match status" value="1"/>
</dbReference>
<keyword evidence="10" id="KW-1185">Reference proteome</keyword>
<dbReference type="SMART" id="SM01011">
    <property type="entry name" value="AMP_N"/>
    <property type="match status" value="1"/>
</dbReference>
<dbReference type="InterPro" id="IPR029149">
    <property type="entry name" value="Creatin/AminoP/Spt16_N"/>
</dbReference>
<comment type="similarity">
    <text evidence="3">Belongs to the peptidase M24B family.</text>
</comment>
<dbReference type="STRING" id="29534.SAMN05444366_3574"/>
<dbReference type="AlphaFoldDB" id="A0A1M7JZN1"/>
<keyword evidence="5" id="KW-0479">Metal-binding</keyword>
<feature type="domain" description="Aminopeptidase P N-terminal" evidence="8">
    <location>
        <begin position="6"/>
        <end position="140"/>
    </location>
</feature>
<accession>A0A1M7JZN1</accession>
<evidence type="ECO:0000259" key="8">
    <source>
        <dbReference type="SMART" id="SM01011"/>
    </source>
</evidence>
<dbReference type="Gene3D" id="3.40.350.10">
    <property type="entry name" value="Creatinase/prolidase N-terminal domain"/>
    <property type="match status" value="1"/>
</dbReference>
<evidence type="ECO:0000256" key="2">
    <source>
        <dbReference type="ARBA" id="ARBA00001936"/>
    </source>
</evidence>
<dbReference type="Proteomes" id="UP000184121">
    <property type="component" value="Unassembled WGS sequence"/>
</dbReference>